<dbReference type="InterPro" id="IPR005467">
    <property type="entry name" value="His_kinase_dom"/>
</dbReference>
<dbReference type="EC" id="2.7.13.3" evidence="3"/>
<dbReference type="CDD" id="cd00075">
    <property type="entry name" value="HATPase"/>
    <property type="match status" value="1"/>
</dbReference>
<keyword evidence="8" id="KW-0547">Nucleotide-binding</keyword>
<evidence type="ECO:0000313" key="17">
    <source>
        <dbReference type="Proteomes" id="UP000028123"/>
    </source>
</evidence>
<evidence type="ECO:0000256" key="3">
    <source>
        <dbReference type="ARBA" id="ARBA00012438"/>
    </source>
</evidence>
<evidence type="ECO:0000256" key="4">
    <source>
        <dbReference type="ARBA" id="ARBA00022475"/>
    </source>
</evidence>
<evidence type="ECO:0000313" key="16">
    <source>
        <dbReference type="EMBL" id="KEQ23476.1"/>
    </source>
</evidence>
<proteinExistence type="predicted"/>
<dbReference type="PANTHER" id="PTHR45528:SF1">
    <property type="entry name" value="SENSOR HISTIDINE KINASE CPXA"/>
    <property type="match status" value="1"/>
</dbReference>
<dbReference type="InterPro" id="IPR003594">
    <property type="entry name" value="HATPase_dom"/>
</dbReference>
<evidence type="ECO:0000256" key="1">
    <source>
        <dbReference type="ARBA" id="ARBA00000085"/>
    </source>
</evidence>
<evidence type="ECO:0000256" key="12">
    <source>
        <dbReference type="ARBA" id="ARBA00023012"/>
    </source>
</evidence>
<dbReference type="InterPro" id="IPR036097">
    <property type="entry name" value="HisK_dim/P_sf"/>
</dbReference>
<keyword evidence="17" id="KW-1185">Reference proteome</keyword>
<evidence type="ECO:0000256" key="10">
    <source>
        <dbReference type="ARBA" id="ARBA00022840"/>
    </source>
</evidence>
<dbReference type="SUPFAM" id="SSF55874">
    <property type="entry name" value="ATPase domain of HSP90 chaperone/DNA topoisomerase II/histidine kinase"/>
    <property type="match status" value="1"/>
</dbReference>
<evidence type="ECO:0000256" key="2">
    <source>
        <dbReference type="ARBA" id="ARBA00004651"/>
    </source>
</evidence>
<sequence>MKWKLTVRYLISVVFVVIFIIFVNLFLTLALFTAQSVLNIPIFQEEEYSPEQFTRQFQEQIVISGDAPTIADAGKEELSSRNAWIQILDETGKELFSYRAPGGLKKSYTPSEIVQMYKYKEVNGETTVFVGEKKAGGRAYSYLIGMENRDINRYFILYDNQSLFGMVKVGGIVLIIDILITLLIGYFLSKQLTKPLYTLIDGIKRLASNEYFHARPAGVFKQVFSNINHLSNQLKANESERKKLDQMKEEWVTNISHDIKTPLASIQGFAEMMKDPDYRFTEDEIREYADIIEKKSLYIKEVIEDLSLTTRLKNKELTLNKKATNLVVLLRDIVIDIVNDPKYAKRHIEFHANQEHIPAEVDEILVRRAIHNLIYNALIHNDANVNITVRIEKTDRIHIVIQDNGKGIRKEELDKIFDRYYRGTNTGDAHKGSGLGMAIAKDIIQEHGGEIAIHSEVGRGTTIDIRL</sequence>
<dbReference type="InterPro" id="IPR050398">
    <property type="entry name" value="HssS/ArlS-like"/>
</dbReference>
<dbReference type="RefSeq" id="WP_036687870.1">
    <property type="nucleotide sequence ID" value="NZ_JNVM01000021.1"/>
</dbReference>
<dbReference type="Gene3D" id="1.10.287.130">
    <property type="match status" value="1"/>
</dbReference>
<feature type="transmembrane region" description="Helical" evidence="14">
    <location>
        <begin position="163"/>
        <end position="188"/>
    </location>
</feature>
<dbReference type="PRINTS" id="PR00344">
    <property type="entry name" value="BCTRLSENSOR"/>
</dbReference>
<dbReference type="PROSITE" id="PS50109">
    <property type="entry name" value="HIS_KIN"/>
    <property type="match status" value="1"/>
</dbReference>
<evidence type="ECO:0000256" key="8">
    <source>
        <dbReference type="ARBA" id="ARBA00022741"/>
    </source>
</evidence>
<dbReference type="eggNOG" id="COG2205">
    <property type="taxonomic scope" value="Bacteria"/>
</dbReference>
<dbReference type="Pfam" id="PF00512">
    <property type="entry name" value="HisKA"/>
    <property type="match status" value="1"/>
</dbReference>
<dbReference type="SUPFAM" id="SSF47384">
    <property type="entry name" value="Homodimeric domain of signal transducing histidine kinase"/>
    <property type="match status" value="1"/>
</dbReference>
<dbReference type="OrthoDB" id="368131at2"/>
<dbReference type="GO" id="GO:0005886">
    <property type="term" value="C:plasma membrane"/>
    <property type="evidence" value="ECO:0007669"/>
    <property type="project" value="UniProtKB-SubCell"/>
</dbReference>
<dbReference type="InterPro" id="IPR004358">
    <property type="entry name" value="Sig_transdc_His_kin-like_C"/>
</dbReference>
<dbReference type="CDD" id="cd00082">
    <property type="entry name" value="HisKA"/>
    <property type="match status" value="1"/>
</dbReference>
<dbReference type="EMBL" id="JNVM01000021">
    <property type="protein sequence ID" value="KEQ23476.1"/>
    <property type="molecule type" value="Genomic_DNA"/>
</dbReference>
<reference evidence="16 17" key="1">
    <citation type="submission" date="2014-06" db="EMBL/GenBank/DDBJ databases">
        <title>Draft genome sequence of Paenibacillus sp. MSt1.</title>
        <authorList>
            <person name="Aw Y.K."/>
            <person name="Ong K.S."/>
            <person name="Gan H.M."/>
            <person name="Lee S.M."/>
        </authorList>
    </citation>
    <scope>NUCLEOTIDE SEQUENCE [LARGE SCALE GENOMIC DNA]</scope>
    <source>
        <strain evidence="16 17">MSt1</strain>
    </source>
</reference>
<dbReference type="Proteomes" id="UP000028123">
    <property type="component" value="Unassembled WGS sequence"/>
</dbReference>
<evidence type="ECO:0000256" key="7">
    <source>
        <dbReference type="ARBA" id="ARBA00022692"/>
    </source>
</evidence>
<evidence type="ECO:0000256" key="9">
    <source>
        <dbReference type="ARBA" id="ARBA00022777"/>
    </source>
</evidence>
<keyword evidence="9 16" id="KW-0418">Kinase</keyword>
<evidence type="ECO:0000256" key="6">
    <source>
        <dbReference type="ARBA" id="ARBA00022679"/>
    </source>
</evidence>
<dbReference type="InterPro" id="IPR036890">
    <property type="entry name" value="HATPase_C_sf"/>
</dbReference>
<comment type="catalytic activity">
    <reaction evidence="1">
        <text>ATP + protein L-histidine = ADP + protein N-phospho-L-histidine.</text>
        <dbReference type="EC" id="2.7.13.3"/>
    </reaction>
</comment>
<feature type="domain" description="Histidine kinase" evidence="15">
    <location>
        <begin position="254"/>
        <end position="467"/>
    </location>
</feature>
<dbReference type="InterPro" id="IPR003661">
    <property type="entry name" value="HisK_dim/P_dom"/>
</dbReference>
<dbReference type="GO" id="GO:0005524">
    <property type="term" value="F:ATP binding"/>
    <property type="evidence" value="ECO:0007669"/>
    <property type="project" value="UniProtKB-KW"/>
</dbReference>
<evidence type="ECO:0000256" key="14">
    <source>
        <dbReference type="SAM" id="Phobius"/>
    </source>
</evidence>
<organism evidence="16 17">
    <name type="scientific">Paenibacillus tyrfis</name>
    <dbReference type="NCBI Taxonomy" id="1501230"/>
    <lineage>
        <taxon>Bacteria</taxon>
        <taxon>Bacillati</taxon>
        <taxon>Bacillota</taxon>
        <taxon>Bacilli</taxon>
        <taxon>Bacillales</taxon>
        <taxon>Paenibacillaceae</taxon>
        <taxon>Paenibacillus</taxon>
    </lineage>
</organism>
<accession>A0A081NYF3</accession>
<comment type="caution">
    <text evidence="16">The sequence shown here is derived from an EMBL/GenBank/DDBJ whole genome shotgun (WGS) entry which is preliminary data.</text>
</comment>
<keyword evidence="13 14" id="KW-0472">Membrane</keyword>
<keyword evidence="11 14" id="KW-1133">Transmembrane helix</keyword>
<dbReference type="SMART" id="SM00387">
    <property type="entry name" value="HATPase_c"/>
    <property type="match status" value="1"/>
</dbReference>
<keyword evidence="10" id="KW-0067">ATP-binding</keyword>
<dbReference type="AlphaFoldDB" id="A0A081NYF3"/>
<dbReference type="PANTHER" id="PTHR45528">
    <property type="entry name" value="SENSOR HISTIDINE KINASE CPXA"/>
    <property type="match status" value="1"/>
</dbReference>
<keyword evidence="6" id="KW-0808">Transferase</keyword>
<keyword evidence="12" id="KW-0902">Two-component regulatory system</keyword>
<feature type="transmembrane region" description="Helical" evidence="14">
    <location>
        <begin position="6"/>
        <end position="32"/>
    </location>
</feature>
<gene>
    <name evidence="16" type="ORF">ET33_15165</name>
</gene>
<keyword evidence="5" id="KW-0597">Phosphoprotein</keyword>
<evidence type="ECO:0000256" key="11">
    <source>
        <dbReference type="ARBA" id="ARBA00022989"/>
    </source>
</evidence>
<evidence type="ECO:0000256" key="13">
    <source>
        <dbReference type="ARBA" id="ARBA00023136"/>
    </source>
</evidence>
<comment type="subcellular location">
    <subcellularLocation>
        <location evidence="2">Cell membrane</location>
        <topology evidence="2">Multi-pass membrane protein</topology>
    </subcellularLocation>
</comment>
<dbReference type="SMART" id="SM00388">
    <property type="entry name" value="HisKA"/>
    <property type="match status" value="1"/>
</dbReference>
<dbReference type="GO" id="GO:0000155">
    <property type="term" value="F:phosphorelay sensor kinase activity"/>
    <property type="evidence" value="ECO:0007669"/>
    <property type="project" value="InterPro"/>
</dbReference>
<name>A0A081NYF3_9BACL</name>
<evidence type="ECO:0000259" key="15">
    <source>
        <dbReference type="PROSITE" id="PS50109"/>
    </source>
</evidence>
<evidence type="ECO:0000256" key="5">
    <source>
        <dbReference type="ARBA" id="ARBA00022553"/>
    </source>
</evidence>
<dbReference type="Gene3D" id="3.30.565.10">
    <property type="entry name" value="Histidine kinase-like ATPase, C-terminal domain"/>
    <property type="match status" value="1"/>
</dbReference>
<dbReference type="Pfam" id="PF02518">
    <property type="entry name" value="HATPase_c"/>
    <property type="match status" value="1"/>
</dbReference>
<keyword evidence="7 14" id="KW-0812">Transmembrane</keyword>
<keyword evidence="4" id="KW-1003">Cell membrane</keyword>
<protein>
    <recommendedName>
        <fullName evidence="3">histidine kinase</fullName>
        <ecNumber evidence="3">2.7.13.3</ecNumber>
    </recommendedName>
</protein>